<feature type="domain" description="SIS" evidence="2">
    <location>
        <begin position="36"/>
        <end position="179"/>
    </location>
</feature>
<dbReference type="NCBIfam" id="TIGR03127">
    <property type="entry name" value="RuMP_HxlB"/>
    <property type="match status" value="1"/>
</dbReference>
<dbReference type="InterPro" id="IPR046348">
    <property type="entry name" value="SIS_dom_sf"/>
</dbReference>
<dbReference type="PROSITE" id="PS51464">
    <property type="entry name" value="SIS"/>
    <property type="match status" value="1"/>
</dbReference>
<dbReference type="InterPro" id="IPR001347">
    <property type="entry name" value="SIS_dom"/>
</dbReference>
<sequence length="192" mass="21188">MKKENQGMKFQERASTVLNELGKVFEKVNEKEVDDFTEAIIKAKRVFVVGAGREGLSSRAFAMRIMHLGKEVHWVWDDTTPNVEKGDLLIANSGSGEVVSVYNVAHLAKEAGASVITVTANPEGRIAKISEVVMHLPAEVWGPGKDTVPSIQPMGCLFEQSLLILNDLMVLILMQKMGITTSQMAKRHRNVE</sequence>
<dbReference type="SUPFAM" id="SSF53697">
    <property type="entry name" value="SIS domain"/>
    <property type="match status" value="1"/>
</dbReference>
<dbReference type="GO" id="GO:1901135">
    <property type="term" value="P:carbohydrate derivative metabolic process"/>
    <property type="evidence" value="ECO:0007669"/>
    <property type="project" value="InterPro"/>
</dbReference>
<dbReference type="AlphaFoldDB" id="X1UHQ5"/>
<dbReference type="CDD" id="cd05005">
    <property type="entry name" value="SIS_PHI"/>
    <property type="match status" value="1"/>
</dbReference>
<evidence type="ECO:0000313" key="3">
    <source>
        <dbReference type="EMBL" id="GAI91909.1"/>
    </source>
</evidence>
<dbReference type="GO" id="GO:0097367">
    <property type="term" value="F:carbohydrate derivative binding"/>
    <property type="evidence" value="ECO:0007669"/>
    <property type="project" value="InterPro"/>
</dbReference>
<dbReference type="Pfam" id="PF01380">
    <property type="entry name" value="SIS"/>
    <property type="match status" value="1"/>
</dbReference>
<evidence type="ECO:0000256" key="1">
    <source>
        <dbReference type="ARBA" id="ARBA00009235"/>
    </source>
</evidence>
<comment type="caution">
    <text evidence="3">The sequence shown here is derived from an EMBL/GenBank/DDBJ whole genome shotgun (WGS) entry which is preliminary data.</text>
</comment>
<dbReference type="InterPro" id="IPR017552">
    <property type="entry name" value="PHI/rmpB"/>
</dbReference>
<proteinExistence type="inferred from homology"/>
<reference evidence="3" key="1">
    <citation type="journal article" date="2014" name="Front. Microbiol.">
        <title>High frequency of phylogenetically diverse reductive dehalogenase-homologous genes in deep subseafloor sedimentary metagenomes.</title>
        <authorList>
            <person name="Kawai M."/>
            <person name="Futagami T."/>
            <person name="Toyoda A."/>
            <person name="Takaki Y."/>
            <person name="Nishi S."/>
            <person name="Hori S."/>
            <person name="Arai W."/>
            <person name="Tsubouchi T."/>
            <person name="Morono Y."/>
            <person name="Uchiyama I."/>
            <person name="Ito T."/>
            <person name="Fujiyama A."/>
            <person name="Inagaki F."/>
            <person name="Takami H."/>
        </authorList>
    </citation>
    <scope>NUCLEOTIDE SEQUENCE</scope>
    <source>
        <strain evidence="3">Expedition CK06-06</strain>
    </source>
</reference>
<name>X1UHQ5_9ZZZZ</name>
<accession>X1UHQ5</accession>
<gene>
    <name evidence="3" type="ORF">S12H4_26728</name>
</gene>
<dbReference type="PANTHER" id="PTHR43443">
    <property type="entry name" value="3-HEXULOSE-6-PHOSPHATE ISOMERASE"/>
    <property type="match status" value="1"/>
</dbReference>
<organism evidence="3">
    <name type="scientific">marine sediment metagenome</name>
    <dbReference type="NCBI Taxonomy" id="412755"/>
    <lineage>
        <taxon>unclassified sequences</taxon>
        <taxon>metagenomes</taxon>
        <taxon>ecological metagenomes</taxon>
    </lineage>
</organism>
<protein>
    <recommendedName>
        <fullName evidence="2">SIS domain-containing protein</fullName>
    </recommendedName>
</protein>
<dbReference type="Gene3D" id="3.40.50.10490">
    <property type="entry name" value="Glucose-6-phosphate isomerase like protein, domain 1"/>
    <property type="match status" value="1"/>
</dbReference>
<dbReference type="EMBL" id="BARW01015195">
    <property type="protein sequence ID" value="GAI91909.1"/>
    <property type="molecule type" value="Genomic_DNA"/>
</dbReference>
<dbReference type="PANTHER" id="PTHR43443:SF1">
    <property type="entry name" value="3-HEXULOSE-6-PHOSPHATE ISOMERASE"/>
    <property type="match status" value="1"/>
</dbReference>
<evidence type="ECO:0000259" key="2">
    <source>
        <dbReference type="PROSITE" id="PS51464"/>
    </source>
</evidence>
<comment type="similarity">
    <text evidence="1">Belongs to the SIS family. PHI subfamily.</text>
</comment>
<dbReference type="GO" id="GO:0016853">
    <property type="term" value="F:isomerase activity"/>
    <property type="evidence" value="ECO:0007669"/>
    <property type="project" value="InterPro"/>
</dbReference>